<evidence type="ECO:0000256" key="3">
    <source>
        <dbReference type="ARBA" id="ARBA00022837"/>
    </source>
</evidence>
<dbReference type="FunFam" id="3.40.50.1000:FF:000173">
    <property type="entry name" value="Membrane-associated phosphatidylinositol transfer protein 2"/>
    <property type="match status" value="1"/>
</dbReference>
<dbReference type="SMART" id="SM01127">
    <property type="entry name" value="DDHD"/>
    <property type="match status" value="1"/>
</dbReference>
<organism evidence="5">
    <name type="scientific">Daphnia magna</name>
    <dbReference type="NCBI Taxonomy" id="35525"/>
    <lineage>
        <taxon>Eukaryota</taxon>
        <taxon>Metazoa</taxon>
        <taxon>Ecdysozoa</taxon>
        <taxon>Arthropoda</taxon>
        <taxon>Crustacea</taxon>
        <taxon>Branchiopoda</taxon>
        <taxon>Diplostraca</taxon>
        <taxon>Cladocera</taxon>
        <taxon>Anomopoda</taxon>
        <taxon>Daphniidae</taxon>
        <taxon>Daphnia</taxon>
    </lineage>
</organism>
<evidence type="ECO:0000256" key="2">
    <source>
        <dbReference type="ARBA" id="ARBA00022553"/>
    </source>
</evidence>
<dbReference type="InterPro" id="IPR004177">
    <property type="entry name" value="DDHD_dom"/>
</dbReference>
<dbReference type="PANTHER" id="PTHR10658">
    <property type="entry name" value="PHOSPHATIDYLINOSITOL TRANSFER PROTEIN"/>
    <property type="match status" value="1"/>
</dbReference>
<proteinExistence type="inferred from homology"/>
<sequence>MLIKEYRIPLPLTVEEYRIAQLYMIAKKSREESCGEGSGVEILVNEPYAEGPGGAGQYTHKIFHVGSHLPGWLKALLPKSAFIVEEKAWNAYPYTRTRYTCPFIEKFSLDIETVYREDCGDVENVFKLSKSELNDRAVDLIDVVKDQLPTASDYIKEEDPCVYVSRKTGRGPLSDSWIQDYWRECKGQKLPLSNGKAIMCAYKLCRVEFKYWGMQAKIERFIHDIALRKTMVRAHRQAWTWQDEWFNLTMDDIRELERQTQEALAKKMASATTTTSDGGLEQQQYEEQKNNSVIPSSMVPASPNISGEETVDKGSQPVVAAVPQGVVATTSWPMSCISESSSDDDEFFDCQDWRSGQAGGALSPTMVRWSSMELVPQGEDADELLDPADRIQDERIEERDSIFSAGYLQRHANQRRPSRKLVNNFLRASGSGRSQSPSSTAGGTSSQQTHPASALILVFHGGTVLDVSSELANKAADLATFRSNLEAVIRQHFPSLCSGRLAVRLVSCPTLCPDAITVLNSLSCSSSSMLEQGGSSAVPPPPDASHPMMATSDSTAADPSVPVSSVPASATSCWPPLGCLPLFAASSPEYADTVNRTIMAANLAYSEFLKSPEGSGFSGSVAVVADAAGSVLLYDALCKSSSSSDCHDGGVGDIHSHFGGSDNSIAEEPDQLQHSPGVVFEEDKKTDHFSLGISASFKNTRTHHLQAPSNRRASSASAGEQGPGRCISTTSKNYLDFEVGDCFLLGSPLALVLAFRKWSHSHGQHWPRRPHCHGIYNLFHSMDPLSARLEPLLSARFANTRPVSVPRYQRYPLGDGKSANLIDFFQNNPQLFQESTASPHHQHHQMLDNNGLSKRRQSDGSFVHGSNNSLGSDSLAAQMSSLSQRWWGSKRLDYVFYCPDGLTSFPPSALPHLLHASFWESADVAAFILRQLMRLDGSVGGGGSAGSDDYYSDIRDANGGSLPFSPSTPCEKWMRKRTSVKIKNIGANHRANDIIVNETMPQVIVARFMYGPLDMVALTGEKVDIHFLRDANNSEWDLIATEVTDKTGRLVCTLPPDRSLPLGLHPIKMVVRGDHTYADLYVAVLPARTQAVVFSIDGSFTASVSVTGRDPKVRAGAVDVVRHWQELGYLIIYTTGRPDMQQRRVVSWLAQHNFPHGLLSFADGLSTDPLRHKADYLKLLINDVGLEIRAAYGSSKDISVYTSVGIKPENIYIVGKVSRKHQGQAQSLIEGYASHLSNLALHQCRPAQINPYLLLPRGCLSLPGHGAPLLRRRSAKRATSFPISTVVTGVIYTTSSTATMVATTAVTNAPTLAKSS</sequence>
<evidence type="ECO:0000313" key="5">
    <source>
        <dbReference type="EMBL" id="JAL52003.1"/>
    </source>
</evidence>
<dbReference type="OrthoDB" id="18453at2759"/>
<dbReference type="GO" id="GO:0046872">
    <property type="term" value="F:metal ion binding"/>
    <property type="evidence" value="ECO:0007669"/>
    <property type="project" value="InterPro"/>
</dbReference>
<dbReference type="PRINTS" id="PR00391">
    <property type="entry name" value="PITRANSFER"/>
</dbReference>
<dbReference type="PROSITE" id="PS51043">
    <property type="entry name" value="DDHD"/>
    <property type="match status" value="1"/>
</dbReference>
<evidence type="ECO:0000256" key="4">
    <source>
        <dbReference type="SAM" id="MobiDB-lite"/>
    </source>
</evidence>
<dbReference type="SUPFAM" id="SSF56784">
    <property type="entry name" value="HAD-like"/>
    <property type="match status" value="1"/>
</dbReference>
<dbReference type="Pfam" id="PF02862">
    <property type="entry name" value="DDHD"/>
    <property type="match status" value="1"/>
</dbReference>
<feature type="compositionally biased region" description="Low complexity" evidence="4">
    <location>
        <begin position="707"/>
        <end position="718"/>
    </location>
</feature>
<dbReference type="EMBL" id="GDIQ01099723">
    <property type="protein sequence ID" value="JAL52003.1"/>
    <property type="molecule type" value="Transcribed_RNA"/>
</dbReference>
<dbReference type="CDD" id="cd08889">
    <property type="entry name" value="SRPBCC_PITPNM1-2_like"/>
    <property type="match status" value="1"/>
</dbReference>
<feature type="region of interest" description="Disordered" evidence="4">
    <location>
        <begin position="530"/>
        <end position="561"/>
    </location>
</feature>
<dbReference type="FunFam" id="3.30.530.20:FF:000001">
    <property type="entry name" value="Phosphatidylinositol transfer protein membrane associated 2"/>
    <property type="match status" value="1"/>
</dbReference>
<dbReference type="GO" id="GO:0035091">
    <property type="term" value="F:phosphatidylinositol binding"/>
    <property type="evidence" value="ECO:0007669"/>
    <property type="project" value="TreeGrafter"/>
</dbReference>
<dbReference type="GO" id="GO:0005737">
    <property type="term" value="C:cytoplasm"/>
    <property type="evidence" value="ECO:0007669"/>
    <property type="project" value="TreeGrafter"/>
</dbReference>
<dbReference type="InterPro" id="IPR023393">
    <property type="entry name" value="START-like_dom_sf"/>
</dbReference>
<dbReference type="GeneID" id="116926035"/>
<dbReference type="PANTHER" id="PTHR10658:SF81">
    <property type="entry name" value="PROTEIN RETINAL DEGENERATION B"/>
    <property type="match status" value="1"/>
</dbReference>
<dbReference type="InterPro" id="IPR055261">
    <property type="entry name" value="PI_transfer_N"/>
</dbReference>
<comment type="similarity">
    <text evidence="1">Belongs to the PtdIns transfer protein family. PI transfer class IIA subfamily.</text>
</comment>
<keyword evidence="3" id="KW-0106">Calcium</keyword>
<dbReference type="GO" id="GO:0008526">
    <property type="term" value="F:phosphatidylinositol transfer activity"/>
    <property type="evidence" value="ECO:0007669"/>
    <property type="project" value="TreeGrafter"/>
</dbReference>
<name>A0A0N8CA67_9CRUS</name>
<protein>
    <submittedName>
        <fullName evidence="5">Membrane-associated phosphatidylinositol transfer protein</fullName>
    </submittedName>
</protein>
<dbReference type="InterPro" id="IPR031315">
    <property type="entry name" value="LNS2/PITP"/>
</dbReference>
<dbReference type="Gene3D" id="3.30.530.20">
    <property type="match status" value="1"/>
</dbReference>
<dbReference type="SMART" id="SM00775">
    <property type="entry name" value="LNS2"/>
    <property type="match status" value="1"/>
</dbReference>
<evidence type="ECO:0000256" key="1">
    <source>
        <dbReference type="ARBA" id="ARBA00010316"/>
    </source>
</evidence>
<dbReference type="Pfam" id="PF24695">
    <property type="entry name" value="PITM1-3"/>
    <property type="match status" value="1"/>
</dbReference>
<dbReference type="Pfam" id="PF02121">
    <property type="entry name" value="IP_trans"/>
    <property type="match status" value="1"/>
</dbReference>
<dbReference type="SUPFAM" id="SSF55961">
    <property type="entry name" value="Bet v1-like"/>
    <property type="match status" value="1"/>
</dbReference>
<dbReference type="InterPro" id="IPR036412">
    <property type="entry name" value="HAD-like_sf"/>
</dbReference>
<feature type="region of interest" description="Disordered" evidence="4">
    <location>
        <begin position="267"/>
        <end position="315"/>
    </location>
</feature>
<feature type="region of interest" description="Disordered" evidence="4">
    <location>
        <begin position="702"/>
        <end position="724"/>
    </location>
</feature>
<reference evidence="5" key="1">
    <citation type="submission" date="2015-10" db="EMBL/GenBank/DDBJ databases">
        <title>EvidentialGene: Evidence-directed Construction of Complete mRNA Transcriptomes without Genomes.</title>
        <authorList>
            <person name="Gilbert D.G."/>
        </authorList>
    </citation>
    <scope>NUCLEOTIDE SEQUENCE</scope>
</reference>
<feature type="compositionally biased region" description="Low complexity" evidence="4">
    <location>
        <begin position="429"/>
        <end position="448"/>
    </location>
</feature>
<dbReference type="Pfam" id="PF24694">
    <property type="entry name" value="LNS2_PITM1-3"/>
    <property type="match status" value="1"/>
</dbReference>
<accession>A0A0N8CA67</accession>
<feature type="compositionally biased region" description="Polar residues" evidence="4">
    <location>
        <begin position="281"/>
        <end position="295"/>
    </location>
</feature>
<dbReference type="InterPro" id="IPR001666">
    <property type="entry name" value="PI_transfer"/>
</dbReference>
<keyword evidence="2" id="KW-0597">Phosphoprotein</keyword>
<feature type="region of interest" description="Disordered" evidence="4">
    <location>
        <begin position="428"/>
        <end position="448"/>
    </location>
</feature>
<dbReference type="GO" id="GO:0008525">
    <property type="term" value="F:phosphatidylcholine transporter activity"/>
    <property type="evidence" value="ECO:0007669"/>
    <property type="project" value="TreeGrafter"/>
</dbReference>
<dbReference type="CTD" id="32340"/>
<dbReference type="GO" id="GO:0031210">
    <property type="term" value="F:phosphatidylcholine binding"/>
    <property type="evidence" value="ECO:0007669"/>
    <property type="project" value="TreeGrafter"/>
</dbReference>
<dbReference type="RefSeq" id="XP_045032293.1">
    <property type="nucleotide sequence ID" value="XM_045176358.1"/>
</dbReference>